<dbReference type="AlphaFoldDB" id="A0AAD9AUS3"/>
<name>A0AAD9AUS3_9PEZI</name>
<dbReference type="Proteomes" id="UP001243330">
    <property type="component" value="Unassembled WGS sequence"/>
</dbReference>
<feature type="region of interest" description="Disordered" evidence="1">
    <location>
        <begin position="1"/>
        <end position="34"/>
    </location>
</feature>
<evidence type="ECO:0000256" key="1">
    <source>
        <dbReference type="SAM" id="MobiDB-lite"/>
    </source>
</evidence>
<keyword evidence="3" id="KW-1185">Reference proteome</keyword>
<feature type="compositionally biased region" description="Basic residues" evidence="1">
    <location>
        <begin position="1"/>
        <end position="14"/>
    </location>
</feature>
<organism evidence="2 3">
    <name type="scientific">Colletotrichum chrysophilum</name>
    <dbReference type="NCBI Taxonomy" id="1836956"/>
    <lineage>
        <taxon>Eukaryota</taxon>
        <taxon>Fungi</taxon>
        <taxon>Dikarya</taxon>
        <taxon>Ascomycota</taxon>
        <taxon>Pezizomycotina</taxon>
        <taxon>Sordariomycetes</taxon>
        <taxon>Hypocreomycetidae</taxon>
        <taxon>Glomerellales</taxon>
        <taxon>Glomerellaceae</taxon>
        <taxon>Colletotrichum</taxon>
        <taxon>Colletotrichum gloeosporioides species complex</taxon>
    </lineage>
</organism>
<gene>
    <name evidence="2" type="ORF">CCHR01_03503</name>
</gene>
<reference evidence="2" key="1">
    <citation type="submission" date="2023-01" db="EMBL/GenBank/DDBJ databases">
        <title>Colletotrichum chrysophilum M932 genome sequence.</title>
        <authorList>
            <person name="Baroncelli R."/>
        </authorList>
    </citation>
    <scope>NUCLEOTIDE SEQUENCE</scope>
    <source>
        <strain evidence="2">M932</strain>
    </source>
</reference>
<proteinExistence type="predicted"/>
<accession>A0AAD9AUS3</accession>
<feature type="compositionally biased region" description="Basic and acidic residues" evidence="1">
    <location>
        <begin position="18"/>
        <end position="28"/>
    </location>
</feature>
<evidence type="ECO:0000313" key="2">
    <source>
        <dbReference type="EMBL" id="KAK1853850.1"/>
    </source>
</evidence>
<sequence length="490" mass="57512">MPYLSKSKRGKKSISLKESQDDQHHRETVTTSEQTSDALPDWLIRRQQNQASRLHSLPDELIMQIILCMNGADLWFFPQVSYRLATVCGSFKVRSEKPEVAKRHGIHRRSVNEKWISRCYRRYKDLYPALAEPDQVYWSGRWVDTPTQRQLRLIKRKFFEMAPSHNGESDLPLAPYPYPGKTLLDQYPLRRKIKEQHILSLRCSKCVNKNNQTYRYDSPADGLLNQKCKDCEGRDFDWCCHTLSAEKKTLKYFHDGQEKEYECWPGPLQLCAHETFTWPEMHDKLIKIGTISSDKECAQNRFPFVECNICFAEFAAHGSRIKQPAVRIMKDRAHCYLLLEWALPVFKLHKGVLITHEFVRKRFDRIGETYEALLCPHVTFFEGALRESLLDKFWNSDPWYPGLRYCKRQCKLCGFRYLLKRHGENVYLQGTCTVWYNDHWSNPSGIEIEPSIGGDLALRLKDPTPHATRCRAEGISWCRTEGCYNRKRNS</sequence>
<dbReference type="EMBL" id="JAQOWY010000047">
    <property type="protein sequence ID" value="KAK1853850.1"/>
    <property type="molecule type" value="Genomic_DNA"/>
</dbReference>
<protein>
    <recommendedName>
        <fullName evidence="4">F-box domain-containing protein</fullName>
    </recommendedName>
</protein>
<comment type="caution">
    <text evidence="2">The sequence shown here is derived from an EMBL/GenBank/DDBJ whole genome shotgun (WGS) entry which is preliminary data.</text>
</comment>
<evidence type="ECO:0000313" key="3">
    <source>
        <dbReference type="Proteomes" id="UP001243330"/>
    </source>
</evidence>
<evidence type="ECO:0008006" key="4">
    <source>
        <dbReference type="Google" id="ProtNLM"/>
    </source>
</evidence>